<evidence type="ECO:0000313" key="3">
    <source>
        <dbReference type="EMBL" id="KTG28428.1"/>
    </source>
</evidence>
<comment type="caution">
    <text evidence="3">The sequence shown here is derived from an EMBL/GenBank/DDBJ whole genome shotgun (WGS) entry which is preliminary data.</text>
</comment>
<feature type="transmembrane region" description="Helical" evidence="1">
    <location>
        <begin position="39"/>
        <end position="57"/>
    </location>
</feature>
<evidence type="ECO:0000259" key="2">
    <source>
        <dbReference type="Pfam" id="PF26028"/>
    </source>
</evidence>
<feature type="domain" description="DUF8006" evidence="2">
    <location>
        <begin position="1"/>
        <end position="82"/>
    </location>
</feature>
<evidence type="ECO:0000313" key="4">
    <source>
        <dbReference type="Proteomes" id="UP000053157"/>
    </source>
</evidence>
<evidence type="ECO:0000256" key="1">
    <source>
        <dbReference type="SAM" id="Phobius"/>
    </source>
</evidence>
<keyword evidence="1" id="KW-0472">Membrane</keyword>
<dbReference type="Pfam" id="PF26028">
    <property type="entry name" value="DUF8006"/>
    <property type="match status" value="1"/>
</dbReference>
<name>A0A0W1SPV4_9EURY</name>
<organism evidence="3 4">
    <name type="scientific">Haloferax profundi</name>
    <dbReference type="NCBI Taxonomy" id="1544718"/>
    <lineage>
        <taxon>Archaea</taxon>
        <taxon>Methanobacteriati</taxon>
        <taxon>Methanobacteriota</taxon>
        <taxon>Stenosarchaea group</taxon>
        <taxon>Halobacteria</taxon>
        <taxon>Halobacteriales</taxon>
        <taxon>Haloferacaceae</taxon>
        <taxon>Haloferax</taxon>
    </lineage>
</organism>
<dbReference type="EMBL" id="LOPV01000135">
    <property type="protein sequence ID" value="KTG28428.1"/>
    <property type="molecule type" value="Genomic_DNA"/>
</dbReference>
<feature type="transmembrane region" description="Helical" evidence="1">
    <location>
        <begin position="63"/>
        <end position="81"/>
    </location>
</feature>
<keyword evidence="4" id="KW-1185">Reference proteome</keyword>
<feature type="transmembrane region" description="Helical" evidence="1">
    <location>
        <begin position="12"/>
        <end position="32"/>
    </location>
</feature>
<reference evidence="3 4" key="1">
    <citation type="submission" date="2015-12" db="EMBL/GenBank/DDBJ databases">
        <title>Haloferax profundi sp. nov. isolated from the Discovery deep brine-seawater interface in the Red Sea.</title>
        <authorList>
            <person name="Zhang G."/>
            <person name="Stingl U."/>
            <person name="Rashid M."/>
        </authorList>
    </citation>
    <scope>NUCLEOTIDE SEQUENCE [LARGE SCALE GENOMIC DNA]</scope>
    <source>
        <strain evidence="3 4">SB29</strain>
    </source>
</reference>
<dbReference type="AlphaFoldDB" id="A0A0W1SPV4"/>
<gene>
    <name evidence="3" type="ORF">AUR66_11740</name>
</gene>
<protein>
    <recommendedName>
        <fullName evidence="2">DUF8006 domain-containing protein</fullName>
    </recommendedName>
</protein>
<dbReference type="OrthoDB" id="213516at2157"/>
<dbReference type="Proteomes" id="UP000053157">
    <property type="component" value="Unassembled WGS sequence"/>
</dbReference>
<proteinExistence type="predicted"/>
<dbReference type="InterPro" id="IPR058319">
    <property type="entry name" value="DUF8006"/>
</dbReference>
<keyword evidence="1" id="KW-1133">Transmembrane helix</keyword>
<accession>A0A0W1SPV4</accession>
<dbReference type="RefSeq" id="WP_058571714.1">
    <property type="nucleotide sequence ID" value="NZ_LOPV01000135.1"/>
</dbReference>
<keyword evidence="1" id="KW-0812">Transmembrane</keyword>
<sequence>MLPLQLIDSFLLNYNIGQALLLVFVLTTVGALPLKSRRILGINTIVFGLIFLLTPQALAKPHYLFLGIALLIVGPILYATGNR</sequence>